<protein>
    <recommendedName>
        <fullName evidence="4">Charged multivesicular body protein 7</fullName>
    </recommendedName>
</protein>
<evidence type="ECO:0000256" key="1">
    <source>
        <dbReference type="SAM" id="MobiDB-lite"/>
    </source>
</evidence>
<evidence type="ECO:0000313" key="2">
    <source>
        <dbReference type="EMBL" id="OAE23511.1"/>
    </source>
</evidence>
<evidence type="ECO:0008006" key="4">
    <source>
        <dbReference type="Google" id="ProtNLM"/>
    </source>
</evidence>
<dbReference type="Pfam" id="PF25880">
    <property type="entry name" value="WHD_CHMP7_1st"/>
    <property type="match status" value="1"/>
</dbReference>
<dbReference type="GO" id="GO:0009898">
    <property type="term" value="C:cytoplasmic side of plasma membrane"/>
    <property type="evidence" value="ECO:0007669"/>
    <property type="project" value="TreeGrafter"/>
</dbReference>
<dbReference type="GO" id="GO:0005771">
    <property type="term" value="C:multivesicular body"/>
    <property type="evidence" value="ECO:0007669"/>
    <property type="project" value="TreeGrafter"/>
</dbReference>
<dbReference type="GO" id="GO:0000815">
    <property type="term" value="C:ESCRT III complex"/>
    <property type="evidence" value="ECO:0007669"/>
    <property type="project" value="TreeGrafter"/>
</dbReference>
<dbReference type="InterPro" id="IPR005024">
    <property type="entry name" value="Snf7_fam"/>
</dbReference>
<accession>A0A176VT25</accession>
<feature type="region of interest" description="Disordered" evidence="1">
    <location>
        <begin position="411"/>
        <end position="438"/>
    </location>
</feature>
<evidence type="ECO:0000313" key="3">
    <source>
        <dbReference type="Proteomes" id="UP000077202"/>
    </source>
</evidence>
<dbReference type="GO" id="GO:0006900">
    <property type="term" value="P:vesicle budding from membrane"/>
    <property type="evidence" value="ECO:0007669"/>
    <property type="project" value="TreeGrafter"/>
</dbReference>
<dbReference type="AlphaFoldDB" id="A0A176VT25"/>
<dbReference type="Pfam" id="PF03357">
    <property type="entry name" value="Snf7"/>
    <property type="match status" value="1"/>
</dbReference>
<dbReference type="PANTHER" id="PTHR22761">
    <property type="entry name" value="CHARGED MULTIVESICULAR BODY PROTEIN"/>
    <property type="match status" value="1"/>
</dbReference>
<dbReference type="Proteomes" id="UP000077202">
    <property type="component" value="Unassembled WGS sequence"/>
</dbReference>
<dbReference type="GO" id="GO:0032511">
    <property type="term" value="P:late endosome to vacuole transport via multivesicular body sorting pathway"/>
    <property type="evidence" value="ECO:0007669"/>
    <property type="project" value="TreeGrafter"/>
</dbReference>
<organism evidence="2 3">
    <name type="scientific">Marchantia polymorpha subsp. ruderalis</name>
    <dbReference type="NCBI Taxonomy" id="1480154"/>
    <lineage>
        <taxon>Eukaryota</taxon>
        <taxon>Viridiplantae</taxon>
        <taxon>Streptophyta</taxon>
        <taxon>Embryophyta</taxon>
        <taxon>Marchantiophyta</taxon>
        <taxon>Marchantiopsida</taxon>
        <taxon>Marchantiidae</taxon>
        <taxon>Marchantiales</taxon>
        <taxon>Marchantiaceae</taxon>
        <taxon>Marchantia</taxon>
    </lineage>
</organism>
<dbReference type="EMBL" id="LVLJ01002828">
    <property type="protein sequence ID" value="OAE23511.1"/>
    <property type="molecule type" value="Genomic_DNA"/>
</dbReference>
<sequence length="456" mass="51551">MSETIIQPGITSLYLSSQKMMTEKTSLLQAFLEQEWPEWRDDDFARARFKAFTGQKQDWEERINFWRDAIVKVARHLDLLIIDTKEVQQKWFVRDGVVPMGLKLVLLEMQKSGELETVDQILENRPSTTLEKLSSLLRRTLGWAGFIGPSDEYMETEAQIEERLVVRSILQERAAYLIKSLAENNFSSVCIATLSKIKKLCGGAENAELTIGYLLLHNKAKYLAVNSDDHIEGFKLSLNGKDVSAVSENDRHFLQLQWTLELLQIRLNTLDLKVETTRTELIKVAKAGARHDALRRLRNMKLLQVSRDQCAGFMDKIEQVLGVIADAETSKKVTEAIQVGAAAIKENHVSLDDVHSCLDELDEAITVQREIEDTIGAWVTVGATHLSKLDEDDSLFEEELATLEKELQEQEITSLPEAPKAQEGVKVSSVKKSDSEFSEADQTLEKEFAKMALELA</sequence>
<name>A0A176VT25_MARPO</name>
<comment type="caution">
    <text evidence="2">The sequence shown here is derived from an EMBL/GenBank/DDBJ whole genome shotgun (WGS) entry which is preliminary data.</text>
</comment>
<gene>
    <name evidence="2" type="ORF">AXG93_333s1010</name>
</gene>
<dbReference type="PANTHER" id="PTHR22761:SF7">
    <property type="entry name" value="SNF7 FAMILY PROTEIN"/>
    <property type="match status" value="1"/>
</dbReference>
<keyword evidence="3" id="KW-1185">Reference proteome</keyword>
<proteinExistence type="predicted"/>
<reference evidence="2" key="1">
    <citation type="submission" date="2016-03" db="EMBL/GenBank/DDBJ databases">
        <title>Mechanisms controlling the formation of the plant cell surface in tip-growing cells are functionally conserved among land plants.</title>
        <authorList>
            <person name="Honkanen S."/>
            <person name="Jones V.A."/>
            <person name="Morieri G."/>
            <person name="Champion C."/>
            <person name="Hetherington A.J."/>
            <person name="Kelly S."/>
            <person name="Saint-Marcoux D."/>
            <person name="Proust H."/>
            <person name="Prescott H."/>
            <person name="Dolan L."/>
        </authorList>
    </citation>
    <scope>NUCLEOTIDE SEQUENCE [LARGE SCALE GENOMIC DNA]</scope>
    <source>
        <tissue evidence="2">Whole gametophyte</tissue>
    </source>
</reference>